<sequence>MTMIDLGDVSGPGAPEAPVAPLRFRWRAVSRAAVAVLAVLCAVGLTGSARPGPPRVHELWSMPLRDGGYPNYVDDQAVLFQVDPGGASLTAYDLGTGRVRWTTPTGPEATWVIPGEAAHRLYVAGHSRSLEKGDYSVPYATDTLALDSRTGAVRWRHAGQMMTGDATTALLADRDDQARITALHLVRAADGAPVWDRVVDPAQALIIPEDLDAPDRVVTVSAAGALTTFRYTDGTPLAGRRIAPLTDPEWSAVLLDGRLVLMRFGAAPAVTAYRTDTLDVLWNLPGLSPDLNPSPCGPVLCVGTGMVMHALDPETGKSVWEIPQLGASPINDHLLLTSAPGANSSMLVEATTGRPRTGKIDGTVLGLPRDDGTLLVLRPYGYPVMRTAIVELDPETGRTRALGSTPYIGGNCQPVGRYLVCVDSVDQLRVTAVG</sequence>
<proteinExistence type="predicted"/>
<evidence type="ECO:0000259" key="1">
    <source>
        <dbReference type="Pfam" id="PF13360"/>
    </source>
</evidence>
<dbReference type="Gene3D" id="2.40.10.480">
    <property type="match status" value="1"/>
</dbReference>
<dbReference type="EMBL" id="AP023356">
    <property type="protein sequence ID" value="BCJ42644.1"/>
    <property type="molecule type" value="Genomic_DNA"/>
</dbReference>
<dbReference type="Pfam" id="PF13360">
    <property type="entry name" value="PQQ_2"/>
    <property type="match status" value="1"/>
</dbReference>
<reference evidence="2 3" key="1">
    <citation type="submission" date="2020-08" db="EMBL/GenBank/DDBJ databases">
        <title>Whole genome shotgun sequence of Actinoplanes ianthinogenes NBRC 13996.</title>
        <authorList>
            <person name="Komaki H."/>
            <person name="Tamura T."/>
        </authorList>
    </citation>
    <scope>NUCLEOTIDE SEQUENCE [LARGE SCALE GENOMIC DNA]</scope>
    <source>
        <strain evidence="2 3">NBRC 13996</strain>
    </source>
</reference>
<feature type="domain" description="Pyrrolo-quinoline quinone repeat" evidence="1">
    <location>
        <begin position="145"/>
        <end position="334"/>
    </location>
</feature>
<dbReference type="InterPro" id="IPR015943">
    <property type="entry name" value="WD40/YVTN_repeat-like_dom_sf"/>
</dbReference>
<gene>
    <name evidence="2" type="ORF">Aiant_33010</name>
</gene>
<dbReference type="Proteomes" id="UP000676967">
    <property type="component" value="Chromosome"/>
</dbReference>
<dbReference type="SUPFAM" id="SSF50998">
    <property type="entry name" value="Quinoprotein alcohol dehydrogenase-like"/>
    <property type="match status" value="1"/>
</dbReference>
<dbReference type="Gene3D" id="2.130.10.10">
    <property type="entry name" value="YVTN repeat-like/Quinoprotein amine dehydrogenase"/>
    <property type="match status" value="1"/>
</dbReference>
<name>A0ABN6CAV3_9ACTN</name>
<dbReference type="RefSeq" id="WP_189328689.1">
    <property type="nucleotide sequence ID" value="NZ_AP023356.1"/>
</dbReference>
<organism evidence="2 3">
    <name type="scientific">Actinoplanes ianthinogenes</name>
    <dbReference type="NCBI Taxonomy" id="122358"/>
    <lineage>
        <taxon>Bacteria</taxon>
        <taxon>Bacillati</taxon>
        <taxon>Actinomycetota</taxon>
        <taxon>Actinomycetes</taxon>
        <taxon>Micromonosporales</taxon>
        <taxon>Micromonosporaceae</taxon>
        <taxon>Actinoplanes</taxon>
    </lineage>
</organism>
<protein>
    <recommendedName>
        <fullName evidence="1">Pyrrolo-quinoline quinone repeat domain-containing protein</fullName>
    </recommendedName>
</protein>
<accession>A0ABN6CAV3</accession>
<evidence type="ECO:0000313" key="2">
    <source>
        <dbReference type="EMBL" id="BCJ42644.1"/>
    </source>
</evidence>
<dbReference type="InterPro" id="IPR011047">
    <property type="entry name" value="Quinoprotein_ADH-like_sf"/>
</dbReference>
<keyword evidence="3" id="KW-1185">Reference proteome</keyword>
<dbReference type="InterPro" id="IPR002372">
    <property type="entry name" value="PQQ_rpt_dom"/>
</dbReference>
<evidence type="ECO:0000313" key="3">
    <source>
        <dbReference type="Proteomes" id="UP000676967"/>
    </source>
</evidence>